<dbReference type="InterPro" id="IPR044730">
    <property type="entry name" value="RNase_H-like_dom_plant"/>
</dbReference>
<protein>
    <recommendedName>
        <fullName evidence="1">RNase H type-1 domain-containing protein</fullName>
    </recommendedName>
</protein>
<evidence type="ECO:0000259" key="1">
    <source>
        <dbReference type="Pfam" id="PF13456"/>
    </source>
</evidence>
<reference evidence="3" key="2">
    <citation type="submission" date="2025-08" db="UniProtKB">
        <authorList>
            <consortium name="RefSeq"/>
        </authorList>
    </citation>
    <scope>IDENTIFICATION</scope>
    <source>
        <tissue evidence="3">Leaf</tissue>
    </source>
</reference>
<dbReference type="RefSeq" id="XP_056698357.1">
    <property type="nucleotide sequence ID" value="XM_056842379.1"/>
</dbReference>
<organism evidence="2 3">
    <name type="scientific">Spinacia oleracea</name>
    <name type="common">Spinach</name>
    <dbReference type="NCBI Taxonomy" id="3562"/>
    <lineage>
        <taxon>Eukaryota</taxon>
        <taxon>Viridiplantae</taxon>
        <taxon>Streptophyta</taxon>
        <taxon>Embryophyta</taxon>
        <taxon>Tracheophyta</taxon>
        <taxon>Spermatophyta</taxon>
        <taxon>Magnoliopsida</taxon>
        <taxon>eudicotyledons</taxon>
        <taxon>Gunneridae</taxon>
        <taxon>Pentapetalae</taxon>
        <taxon>Caryophyllales</taxon>
        <taxon>Chenopodiaceae</taxon>
        <taxon>Chenopodioideae</taxon>
        <taxon>Anserineae</taxon>
        <taxon>Spinacia</taxon>
    </lineage>
</organism>
<gene>
    <name evidence="3" type="primary">LOC130471988</name>
</gene>
<accession>A0ABM3RRV6</accession>
<dbReference type="PANTHER" id="PTHR47074">
    <property type="entry name" value="BNAC02G40300D PROTEIN"/>
    <property type="match status" value="1"/>
</dbReference>
<dbReference type="GeneID" id="130471988"/>
<dbReference type="InterPro" id="IPR012337">
    <property type="entry name" value="RNaseH-like_sf"/>
</dbReference>
<dbReference type="InterPro" id="IPR052929">
    <property type="entry name" value="RNase_H-like_EbsB-rel"/>
</dbReference>
<dbReference type="Gene3D" id="3.30.420.10">
    <property type="entry name" value="Ribonuclease H-like superfamily/Ribonuclease H"/>
    <property type="match status" value="1"/>
</dbReference>
<evidence type="ECO:0000313" key="3">
    <source>
        <dbReference type="RefSeq" id="XP_056698357.1"/>
    </source>
</evidence>
<sequence length="228" mass="25424">MWNACTLWVFEKKKVDPRVVVARTNNLLGEVIVAGKKEKLQEETGARDVQGWTPPPRGVDKAYLYRVYDNLSGVCKINTDAAVSVEGNIGLGMVVRDEVGDVLMSAGRNWSARITALQAEAEAMWFGLRYAYDASFINVQLESDCLVLVKLLQSRTKEESRTQVIVSDICNLVCSFLACAFKFAPRTCNKVAHAMAKVSLLFEEVLVWMEDCPSDICSLVMLYKALIE</sequence>
<reference evidence="2" key="1">
    <citation type="journal article" date="2021" name="Nat. Commun.">
        <title>Genomic analyses provide insights into spinach domestication and the genetic basis of agronomic traits.</title>
        <authorList>
            <person name="Cai X."/>
            <person name="Sun X."/>
            <person name="Xu C."/>
            <person name="Sun H."/>
            <person name="Wang X."/>
            <person name="Ge C."/>
            <person name="Zhang Z."/>
            <person name="Wang Q."/>
            <person name="Fei Z."/>
            <person name="Jiao C."/>
            <person name="Wang Q."/>
        </authorList>
    </citation>
    <scope>NUCLEOTIDE SEQUENCE [LARGE SCALE GENOMIC DNA]</scope>
    <source>
        <strain evidence="2">cv. Varoflay</strain>
    </source>
</reference>
<evidence type="ECO:0000313" key="2">
    <source>
        <dbReference type="Proteomes" id="UP000813463"/>
    </source>
</evidence>
<dbReference type="SUPFAM" id="SSF53098">
    <property type="entry name" value="Ribonuclease H-like"/>
    <property type="match status" value="1"/>
</dbReference>
<keyword evidence="2" id="KW-1185">Reference proteome</keyword>
<proteinExistence type="predicted"/>
<dbReference type="Proteomes" id="UP000813463">
    <property type="component" value="Chromosome 4"/>
</dbReference>
<dbReference type="InterPro" id="IPR002156">
    <property type="entry name" value="RNaseH_domain"/>
</dbReference>
<name>A0ABM3RRV6_SPIOL</name>
<dbReference type="PANTHER" id="PTHR47074:SF21">
    <property type="entry name" value="RNASE H TYPE-1 DOMAIN-CONTAINING PROTEIN"/>
    <property type="match status" value="1"/>
</dbReference>
<dbReference type="InterPro" id="IPR036397">
    <property type="entry name" value="RNaseH_sf"/>
</dbReference>
<dbReference type="CDD" id="cd06222">
    <property type="entry name" value="RNase_H_like"/>
    <property type="match status" value="1"/>
</dbReference>
<dbReference type="Pfam" id="PF13456">
    <property type="entry name" value="RVT_3"/>
    <property type="match status" value="1"/>
</dbReference>
<feature type="domain" description="RNase H type-1" evidence="1">
    <location>
        <begin position="78"/>
        <end position="197"/>
    </location>
</feature>